<dbReference type="Gene3D" id="3.90.70.10">
    <property type="entry name" value="Cysteine proteinases"/>
    <property type="match status" value="1"/>
</dbReference>
<evidence type="ECO:0000313" key="11">
    <source>
        <dbReference type="Proteomes" id="UP000707451"/>
    </source>
</evidence>
<organism evidence="10 11">
    <name type="scientific">Linnemannia hyalina</name>
    <dbReference type="NCBI Taxonomy" id="64524"/>
    <lineage>
        <taxon>Eukaryota</taxon>
        <taxon>Fungi</taxon>
        <taxon>Fungi incertae sedis</taxon>
        <taxon>Mucoromycota</taxon>
        <taxon>Mortierellomycotina</taxon>
        <taxon>Mortierellomycetes</taxon>
        <taxon>Mortierellales</taxon>
        <taxon>Mortierellaceae</taxon>
        <taxon>Linnemannia</taxon>
    </lineage>
</organism>
<dbReference type="EC" id="3.4.19.12" evidence="3"/>
<comment type="caution">
    <text evidence="10">The sequence shown here is derived from an EMBL/GenBank/DDBJ whole genome shotgun (WGS) entry which is preliminary data.</text>
</comment>
<evidence type="ECO:0000256" key="1">
    <source>
        <dbReference type="ARBA" id="ARBA00000707"/>
    </source>
</evidence>
<dbReference type="PANTHER" id="PTHR24006:SF888">
    <property type="entry name" value="UBIQUITIN CARBOXYL-TERMINAL HYDROLASE 30"/>
    <property type="match status" value="1"/>
</dbReference>
<sequence length="235" mass="26298">MECGAFAPPDLAWTNYNPLDVSLNSSTLALPRPFDTSLKPPIHHHLCQTAKDEPVQEVETTETTVAAPESDDNESDDGDDEESLGEEQTDSLRIAIPKKVKKKPAEEPKYIFRRAFKRYLISNLPPTLVLHLKRFESSGRLRQMRKIEDHVDIPVEIDMAPYFVPKNKIEEEEENGSETGSEARKEEEVNGSKSKKYRLCGAAARITAEKAKSKSTIRVNGVELPDVPLAVMLAL</sequence>
<comment type="catalytic activity">
    <reaction evidence="1">
        <text>Thiol-dependent hydrolysis of ester, thioester, amide, peptide and isopeptide bonds formed by the C-terminal Gly of ubiquitin (a 76-residue protein attached to proteins as an intracellular targeting signal).</text>
        <dbReference type="EC" id="3.4.19.12"/>
    </reaction>
</comment>
<dbReference type="GO" id="GO:0016579">
    <property type="term" value="P:protein deubiquitination"/>
    <property type="evidence" value="ECO:0007669"/>
    <property type="project" value="InterPro"/>
</dbReference>
<evidence type="ECO:0000256" key="4">
    <source>
        <dbReference type="ARBA" id="ARBA00022670"/>
    </source>
</evidence>
<dbReference type="AlphaFoldDB" id="A0A9P7Y334"/>
<dbReference type="Proteomes" id="UP000707451">
    <property type="component" value="Unassembled WGS sequence"/>
</dbReference>
<feature type="compositionally biased region" description="Basic and acidic residues" evidence="8">
    <location>
        <begin position="181"/>
        <end position="190"/>
    </location>
</feature>
<dbReference type="GO" id="GO:0006508">
    <property type="term" value="P:proteolysis"/>
    <property type="evidence" value="ECO:0007669"/>
    <property type="project" value="UniProtKB-KW"/>
</dbReference>
<dbReference type="InterPro" id="IPR038765">
    <property type="entry name" value="Papain-like_cys_pep_sf"/>
</dbReference>
<evidence type="ECO:0000256" key="7">
    <source>
        <dbReference type="ARBA" id="ARBA00022807"/>
    </source>
</evidence>
<dbReference type="OrthoDB" id="420187at2759"/>
<dbReference type="GO" id="GO:0005634">
    <property type="term" value="C:nucleus"/>
    <property type="evidence" value="ECO:0007669"/>
    <property type="project" value="TreeGrafter"/>
</dbReference>
<keyword evidence="4" id="KW-0645">Protease</keyword>
<dbReference type="SUPFAM" id="SSF54001">
    <property type="entry name" value="Cysteine proteinases"/>
    <property type="match status" value="1"/>
</dbReference>
<evidence type="ECO:0000256" key="8">
    <source>
        <dbReference type="SAM" id="MobiDB-lite"/>
    </source>
</evidence>
<evidence type="ECO:0000259" key="9">
    <source>
        <dbReference type="Pfam" id="PF00443"/>
    </source>
</evidence>
<comment type="similarity">
    <text evidence="2">Belongs to the peptidase C19 family.</text>
</comment>
<keyword evidence="7" id="KW-0788">Thiol protease</keyword>
<evidence type="ECO:0000256" key="6">
    <source>
        <dbReference type="ARBA" id="ARBA00022801"/>
    </source>
</evidence>
<feature type="domain" description="Peptidase C19 ubiquitin carboxyl-terminal hydrolase" evidence="9">
    <location>
        <begin position="58"/>
        <end position="201"/>
    </location>
</feature>
<dbReference type="GO" id="GO:0005829">
    <property type="term" value="C:cytosol"/>
    <property type="evidence" value="ECO:0007669"/>
    <property type="project" value="TreeGrafter"/>
</dbReference>
<evidence type="ECO:0000256" key="2">
    <source>
        <dbReference type="ARBA" id="ARBA00009085"/>
    </source>
</evidence>
<feature type="compositionally biased region" description="Acidic residues" evidence="8">
    <location>
        <begin position="69"/>
        <end position="89"/>
    </location>
</feature>
<keyword evidence="11" id="KW-1185">Reference proteome</keyword>
<evidence type="ECO:0000313" key="10">
    <source>
        <dbReference type="EMBL" id="KAG9070604.1"/>
    </source>
</evidence>
<name>A0A9P7Y334_9FUNG</name>
<dbReference type="InterPro" id="IPR001394">
    <property type="entry name" value="Peptidase_C19_UCH"/>
</dbReference>
<keyword evidence="5" id="KW-0833">Ubl conjugation pathway</keyword>
<dbReference type="EMBL" id="JAHRHY010000003">
    <property type="protein sequence ID" value="KAG9070604.1"/>
    <property type="molecule type" value="Genomic_DNA"/>
</dbReference>
<keyword evidence="6" id="KW-0378">Hydrolase</keyword>
<reference evidence="10" key="1">
    <citation type="submission" date="2021-06" db="EMBL/GenBank/DDBJ databases">
        <title>Genome Sequence of Mortierella hyaline Strain SCG-10, a Cold-Adapted, Nitrate-Reducing Fungus Isolated from Soil in Minnesota, USA.</title>
        <authorList>
            <person name="Aldossari N."/>
        </authorList>
    </citation>
    <scope>NUCLEOTIDE SEQUENCE</scope>
    <source>
        <strain evidence="10">SCG-10</strain>
    </source>
</reference>
<dbReference type="PANTHER" id="PTHR24006">
    <property type="entry name" value="UBIQUITIN CARBOXYL-TERMINAL HYDROLASE"/>
    <property type="match status" value="1"/>
</dbReference>
<accession>A0A9P7Y334</accession>
<protein>
    <recommendedName>
        <fullName evidence="3">ubiquitinyl hydrolase 1</fullName>
        <ecNumber evidence="3">3.4.19.12</ecNumber>
    </recommendedName>
</protein>
<feature type="region of interest" description="Disordered" evidence="8">
    <location>
        <begin position="48"/>
        <end position="99"/>
    </location>
</feature>
<evidence type="ECO:0000256" key="5">
    <source>
        <dbReference type="ARBA" id="ARBA00022786"/>
    </source>
</evidence>
<dbReference type="GO" id="GO:0004843">
    <property type="term" value="F:cysteine-type deubiquitinase activity"/>
    <property type="evidence" value="ECO:0007669"/>
    <property type="project" value="UniProtKB-EC"/>
</dbReference>
<evidence type="ECO:0000256" key="3">
    <source>
        <dbReference type="ARBA" id="ARBA00012759"/>
    </source>
</evidence>
<dbReference type="Pfam" id="PF00443">
    <property type="entry name" value="UCH"/>
    <property type="match status" value="1"/>
</dbReference>
<proteinExistence type="inferred from homology"/>
<dbReference type="InterPro" id="IPR050164">
    <property type="entry name" value="Peptidase_C19"/>
</dbReference>
<gene>
    <name evidence="10" type="ORF">KI688_008142</name>
</gene>
<feature type="region of interest" description="Disordered" evidence="8">
    <location>
        <begin position="171"/>
        <end position="194"/>
    </location>
</feature>